<sequence>MRMNAIDLHAGSFSSTNCHLAAIFISLWTLPLSAYGCSGEKEKPFQSCFQACNHSFCAEILIFSDL</sequence>
<reference evidence="1 2" key="1">
    <citation type="submission" date="2017-07" db="EMBL/GenBank/DDBJ databases">
        <title>Draft genome of Ochrobactrum lupini type strain LUP21.</title>
        <authorList>
            <person name="Krzyzanowska D.M."/>
            <person name="Jafra S."/>
        </authorList>
    </citation>
    <scope>NUCLEOTIDE SEQUENCE [LARGE SCALE GENOMIC DNA]</scope>
    <source>
        <strain evidence="1 2">LUP21</strain>
    </source>
</reference>
<organism evidence="1 2">
    <name type="scientific">Brucella lupini</name>
    <dbReference type="NCBI Taxonomy" id="255457"/>
    <lineage>
        <taxon>Bacteria</taxon>
        <taxon>Pseudomonadati</taxon>
        <taxon>Pseudomonadota</taxon>
        <taxon>Alphaproteobacteria</taxon>
        <taxon>Hyphomicrobiales</taxon>
        <taxon>Brucellaceae</taxon>
        <taxon>Brucella/Ochrobactrum group</taxon>
        <taxon>Brucella</taxon>
    </lineage>
</organism>
<dbReference type="AlphaFoldDB" id="A0A256GJ03"/>
<dbReference type="EMBL" id="NNRN01000053">
    <property type="protein sequence ID" value="OYR27069.1"/>
    <property type="molecule type" value="Genomic_DNA"/>
</dbReference>
<gene>
    <name evidence="1" type="ORF">CES86_3423</name>
</gene>
<proteinExistence type="predicted"/>
<accession>A0A256GJ03</accession>
<protein>
    <submittedName>
        <fullName evidence="1">Uncharacterized protein</fullName>
    </submittedName>
</protein>
<dbReference type="Proteomes" id="UP000216363">
    <property type="component" value="Unassembled WGS sequence"/>
</dbReference>
<comment type="caution">
    <text evidence="1">The sequence shown here is derived from an EMBL/GenBank/DDBJ whole genome shotgun (WGS) entry which is preliminary data.</text>
</comment>
<evidence type="ECO:0000313" key="1">
    <source>
        <dbReference type="EMBL" id="OYR27069.1"/>
    </source>
</evidence>
<evidence type="ECO:0000313" key="2">
    <source>
        <dbReference type="Proteomes" id="UP000216363"/>
    </source>
</evidence>
<name>A0A256GJ03_9HYPH</name>